<sequence>MKKLMFIFGTRPEFIKLFPLIKEAEKRGNKVVVVNTGQHREMLSTLLTHFKVEADYDLKIMRQSSNLSDIVAGTISGLDPIVKTEKPDLILVHGDTAATLAGGLVAYFNQVQLAHVEAGLRTYNKYSPFPEELNRQMVGVLADLHFAPTAVTKQNLLKEGKDEENIFVVGNSAIDMFQYTLQDNYQHEALSWQADKAMILITAHRRENLEDLEQIFAAIGEIADEFKETHKIVYPIHLNPLIREKAKKLLSYTNIKIIDPLETVDFHNVMRHAQLILTDSGGIQEEAAHLGIPVLVLRDTTERPEGVTAGTLRLVGTSKANIVKETRRLLTDKKAYEEMANKENPYGDGTTAIKIMDIING</sequence>
<keyword evidence="1 4" id="KW-0413">Isomerase</keyword>
<dbReference type="PANTHER" id="PTHR43174">
    <property type="entry name" value="UDP-N-ACETYLGLUCOSAMINE 2-EPIMERASE"/>
    <property type="match status" value="1"/>
</dbReference>
<dbReference type="SUPFAM" id="SSF53756">
    <property type="entry name" value="UDP-Glycosyltransferase/glycogen phosphorylase"/>
    <property type="match status" value="1"/>
</dbReference>
<evidence type="ECO:0000256" key="2">
    <source>
        <dbReference type="ARBA" id="ARBA00038209"/>
    </source>
</evidence>
<dbReference type="CDD" id="cd03786">
    <property type="entry name" value="GTB_UDP-GlcNAc_2-Epimerase"/>
    <property type="match status" value="1"/>
</dbReference>
<dbReference type="GO" id="GO:0008761">
    <property type="term" value="F:UDP-N-acetylglucosamine 2-epimerase activity"/>
    <property type="evidence" value="ECO:0007669"/>
    <property type="project" value="UniProtKB-EC"/>
</dbReference>
<protein>
    <recommendedName>
        <fullName evidence="3">UDP-N-acetylglucosamine 2-epimerase (non-hydrolyzing)</fullName>
        <ecNumber evidence="3">5.1.3.14</ecNumber>
    </recommendedName>
</protein>
<proteinExistence type="inferred from homology"/>
<comment type="similarity">
    <text evidence="2 4">Belongs to the UDP-N-acetylglucosamine 2-epimerase family.</text>
</comment>
<evidence type="ECO:0000313" key="6">
    <source>
        <dbReference type="EMBL" id="QSE77608.1"/>
    </source>
</evidence>
<dbReference type="Pfam" id="PF02350">
    <property type="entry name" value="Epimerase_2"/>
    <property type="match status" value="1"/>
</dbReference>
<reference evidence="6 7" key="1">
    <citation type="submission" date="2021-02" db="EMBL/GenBank/DDBJ databases">
        <title>Complete genome sequence of Lactococcus lactis strain K_LL004.</title>
        <authorList>
            <person name="Kim H.B."/>
        </authorList>
    </citation>
    <scope>NUCLEOTIDE SEQUENCE [LARGE SCALE GENOMIC DNA]</scope>
    <source>
        <strain evidence="6 7">K_LL004</strain>
    </source>
</reference>
<dbReference type="KEGG" id="lti:JW886_01505"/>
<dbReference type="PANTHER" id="PTHR43174:SF2">
    <property type="entry name" value="UDP-N-ACETYLGLUCOSAMINE 2-EPIMERASE"/>
    <property type="match status" value="1"/>
</dbReference>
<evidence type="ECO:0000256" key="3">
    <source>
        <dbReference type="ARBA" id="ARBA00038858"/>
    </source>
</evidence>
<dbReference type="EC" id="5.1.3.14" evidence="3"/>
<evidence type="ECO:0000313" key="7">
    <source>
        <dbReference type="Proteomes" id="UP000663608"/>
    </source>
</evidence>
<gene>
    <name evidence="6" type="primary">wecB</name>
    <name evidence="6" type="ORF">JW886_01505</name>
</gene>
<organism evidence="6 7">
    <name type="scientific">Lactococcus taiwanensis</name>
    <dbReference type="NCBI Taxonomy" id="1151742"/>
    <lineage>
        <taxon>Bacteria</taxon>
        <taxon>Bacillati</taxon>
        <taxon>Bacillota</taxon>
        <taxon>Bacilli</taxon>
        <taxon>Lactobacillales</taxon>
        <taxon>Streptococcaceae</taxon>
        <taxon>Lactococcus</taxon>
    </lineage>
</organism>
<dbReference type="RefSeq" id="WP_205872470.1">
    <property type="nucleotide sequence ID" value="NZ_CP070872.1"/>
</dbReference>
<name>A0AA45QS37_9LACT</name>
<dbReference type="Gene3D" id="3.40.50.2000">
    <property type="entry name" value="Glycogen Phosphorylase B"/>
    <property type="match status" value="2"/>
</dbReference>
<dbReference type="NCBIfam" id="TIGR00236">
    <property type="entry name" value="wecB"/>
    <property type="match status" value="1"/>
</dbReference>
<accession>A0AA45QS37</accession>
<evidence type="ECO:0000259" key="5">
    <source>
        <dbReference type="Pfam" id="PF02350"/>
    </source>
</evidence>
<evidence type="ECO:0000256" key="4">
    <source>
        <dbReference type="RuleBase" id="RU003513"/>
    </source>
</evidence>
<dbReference type="EMBL" id="CP070872">
    <property type="protein sequence ID" value="QSE77608.1"/>
    <property type="molecule type" value="Genomic_DNA"/>
</dbReference>
<dbReference type="AlphaFoldDB" id="A0AA45QS37"/>
<dbReference type="InterPro" id="IPR029767">
    <property type="entry name" value="WecB-like"/>
</dbReference>
<feature type="domain" description="UDP-N-acetylglucosamine 2-epimerase" evidence="5">
    <location>
        <begin position="25"/>
        <end position="359"/>
    </location>
</feature>
<dbReference type="Proteomes" id="UP000663608">
    <property type="component" value="Chromosome"/>
</dbReference>
<keyword evidence="7" id="KW-1185">Reference proteome</keyword>
<evidence type="ECO:0000256" key="1">
    <source>
        <dbReference type="ARBA" id="ARBA00023235"/>
    </source>
</evidence>
<dbReference type="InterPro" id="IPR003331">
    <property type="entry name" value="UDP_GlcNAc_Epimerase_2_dom"/>
</dbReference>